<reference evidence="8 9" key="1">
    <citation type="journal article" date="2014" name="Genome Announc.">
        <title>Genome sequence of the basidiomycetous fungus Pseudozyma aphidis DSM70725, an efficient producer of biosurfactant mannosylerythritol lipids.</title>
        <authorList>
            <person name="Lorenz S."/>
            <person name="Guenther M."/>
            <person name="Grumaz C."/>
            <person name="Rupp S."/>
            <person name="Zibek S."/>
            <person name="Sohn K."/>
        </authorList>
    </citation>
    <scope>NUCLEOTIDE SEQUENCE [LARGE SCALE GENOMIC DNA]</scope>
    <source>
        <strain evidence="9">ATCC 32657 / CBS 517.83 / DSM 70725 / JCM 10318 / NBRC 10182 / NRRL Y-7954 / St-0401</strain>
    </source>
</reference>
<feature type="region of interest" description="Disordered" evidence="6">
    <location>
        <begin position="107"/>
        <end position="158"/>
    </location>
</feature>
<dbReference type="PRINTS" id="PR00058">
    <property type="entry name" value="RIBOSOMALL5"/>
</dbReference>
<dbReference type="InterPro" id="IPR025607">
    <property type="entry name" value="Ribosomal_uL18_C_euk"/>
</dbReference>
<accession>W3VHS7</accession>
<keyword evidence="5" id="KW-0687">Ribonucleoprotein</keyword>
<dbReference type="Proteomes" id="UP000019462">
    <property type="component" value="Unassembled WGS sequence"/>
</dbReference>
<dbReference type="GO" id="GO:0000027">
    <property type="term" value="P:ribosomal large subunit assembly"/>
    <property type="evidence" value="ECO:0007669"/>
    <property type="project" value="TreeGrafter"/>
</dbReference>
<evidence type="ECO:0000313" key="8">
    <source>
        <dbReference type="EMBL" id="ETS60256.1"/>
    </source>
</evidence>
<dbReference type="InterPro" id="IPR057268">
    <property type="entry name" value="Ribosomal_L18"/>
</dbReference>
<dbReference type="GO" id="GO:0006412">
    <property type="term" value="P:translation"/>
    <property type="evidence" value="ECO:0007669"/>
    <property type="project" value="InterPro"/>
</dbReference>
<feature type="domain" description="Large ribosomal subunit protein uL18 C-terminal eukaryotes" evidence="7">
    <location>
        <begin position="406"/>
        <end position="462"/>
    </location>
</feature>
<dbReference type="GO" id="GO:0003735">
    <property type="term" value="F:structural constituent of ribosome"/>
    <property type="evidence" value="ECO:0007669"/>
    <property type="project" value="InterPro"/>
</dbReference>
<evidence type="ECO:0000259" key="7">
    <source>
        <dbReference type="Pfam" id="PF14204"/>
    </source>
</evidence>
<feature type="compositionally biased region" description="Low complexity" evidence="6">
    <location>
        <begin position="117"/>
        <end position="129"/>
    </location>
</feature>
<dbReference type="Pfam" id="PF14204">
    <property type="entry name" value="Ribosomal_L18_c"/>
    <property type="match status" value="1"/>
</dbReference>
<dbReference type="CDD" id="cd00432">
    <property type="entry name" value="Ribosomal_L18_L5e"/>
    <property type="match status" value="1"/>
</dbReference>
<comment type="similarity">
    <text evidence="2">Belongs to the universal ribosomal protein uL18 family.</text>
</comment>
<dbReference type="OrthoDB" id="1618453at2759"/>
<dbReference type="HOGENOM" id="CLU_586769_0_0_1"/>
<organism evidence="8 9">
    <name type="scientific">Moesziomyces aphidis</name>
    <name type="common">Pseudozyma aphidis</name>
    <dbReference type="NCBI Taxonomy" id="84754"/>
    <lineage>
        <taxon>Eukaryota</taxon>
        <taxon>Fungi</taxon>
        <taxon>Dikarya</taxon>
        <taxon>Basidiomycota</taxon>
        <taxon>Ustilaginomycotina</taxon>
        <taxon>Ustilaginomycetes</taxon>
        <taxon>Ustilaginales</taxon>
        <taxon>Ustilaginaceae</taxon>
        <taxon>Moesziomyces</taxon>
    </lineage>
</organism>
<dbReference type="SUPFAM" id="SSF53137">
    <property type="entry name" value="Translational machinery components"/>
    <property type="match status" value="1"/>
</dbReference>
<proteinExistence type="inferred from homology"/>
<evidence type="ECO:0000256" key="6">
    <source>
        <dbReference type="SAM" id="MobiDB-lite"/>
    </source>
</evidence>
<dbReference type="EMBL" id="AWNI01000038">
    <property type="protein sequence ID" value="ETS60256.1"/>
    <property type="molecule type" value="Genomic_DNA"/>
</dbReference>
<dbReference type="GO" id="GO:0008097">
    <property type="term" value="F:5S rRNA binding"/>
    <property type="evidence" value="ECO:0007669"/>
    <property type="project" value="InterPro"/>
</dbReference>
<dbReference type="Pfam" id="PF17144">
    <property type="entry name" value="Ribosomal_L5e"/>
    <property type="match status" value="1"/>
</dbReference>
<evidence type="ECO:0000256" key="1">
    <source>
        <dbReference type="ARBA" id="ARBA00004496"/>
    </source>
</evidence>
<dbReference type="AlphaFoldDB" id="W3VHS7"/>
<dbReference type="HAMAP" id="MF_01337_A">
    <property type="entry name" value="Ribosomal_uL18_A"/>
    <property type="match status" value="1"/>
</dbReference>
<protein>
    <recommendedName>
        <fullName evidence="7">Large ribosomal subunit protein uL18 C-terminal eukaryotes domain-containing protein</fullName>
    </recommendedName>
</protein>
<comment type="caution">
    <text evidence="8">The sequence shown here is derived from an EMBL/GenBank/DDBJ whole genome shotgun (WGS) entry which is preliminary data.</text>
</comment>
<evidence type="ECO:0000256" key="2">
    <source>
        <dbReference type="ARBA" id="ARBA00007116"/>
    </source>
</evidence>
<evidence type="ECO:0000256" key="5">
    <source>
        <dbReference type="ARBA" id="ARBA00023274"/>
    </source>
</evidence>
<dbReference type="PANTHER" id="PTHR23410:SF12">
    <property type="entry name" value="LARGE RIBOSOMAL SUBUNIT PROTEIN UL18"/>
    <property type="match status" value="1"/>
</dbReference>
<comment type="subcellular location">
    <subcellularLocation>
        <location evidence="1">Cytoplasm</location>
    </subcellularLocation>
</comment>
<keyword evidence="4" id="KW-0689">Ribosomal protein</keyword>
<dbReference type="Gene3D" id="3.30.420.100">
    <property type="match status" value="1"/>
</dbReference>
<evidence type="ECO:0000256" key="4">
    <source>
        <dbReference type="ARBA" id="ARBA00022980"/>
    </source>
</evidence>
<keyword evidence="3" id="KW-0963">Cytoplasm</keyword>
<evidence type="ECO:0000256" key="3">
    <source>
        <dbReference type="ARBA" id="ARBA00022490"/>
    </source>
</evidence>
<evidence type="ECO:0000313" key="9">
    <source>
        <dbReference type="Proteomes" id="UP000019462"/>
    </source>
</evidence>
<dbReference type="FunFam" id="3.30.420.100:FF:000002">
    <property type="entry name" value="60S ribosomal protein L5"/>
    <property type="match status" value="1"/>
</dbReference>
<dbReference type="GO" id="GO:0022625">
    <property type="term" value="C:cytosolic large ribosomal subunit"/>
    <property type="evidence" value="ECO:0007669"/>
    <property type="project" value="TreeGrafter"/>
</dbReference>
<sequence>MSRARPRIVLTRNGEQDADVVERMIVISKRFLPNSDPSCSLAALATLDDPSASTNSELATSAELFGAAGFRDFCEVSKVASRAASSAGQRRSQRVPKQRTLELAIADQRSAAQRGEPSSGPYSSSSSPSVFPNTKPEASASRIQDDTLERNSWNASTNGSATTCPMCMLQPFVKTVKSSAYFSRYQVKYRRRREGRTDYYARKRLVSQAKNKYNAPKYRLVVRFSNRYVTCQIVHAKIAGDYVLTQASSKELPRYGVKTGLANWTAAYATGLLVARRALTILGLADKYEGVTEPDGEMAEVESLGDDEPRPFKCFLDVGLKRTSTGSRVFGALKGASDGGIFIPHSEKRFPGYDPEAKELDAELLRSYIYGGHVAEYMESLEEEDDERFKKQFSTALEQEVGSEDLEDMWTEAFEKIREDPSFTASDKSKNWAAESKKYKATKLTYEQRKAKIADKIAAFKAGAEL</sequence>
<dbReference type="PANTHER" id="PTHR23410">
    <property type="entry name" value="RIBOSOMAL PROTEIN L5-RELATED"/>
    <property type="match status" value="1"/>
</dbReference>
<name>W3VHS7_MOEAP</name>
<dbReference type="InterPro" id="IPR005485">
    <property type="entry name" value="Rbsml_uL18_euk_arch"/>
</dbReference>
<keyword evidence="9" id="KW-1185">Reference proteome</keyword>
<gene>
    <name evidence="8" type="ORF">PaG_05805</name>
</gene>